<organism evidence="3 4">
    <name type="scientific">Rhodalgimonas zhirmunskyi</name>
    <dbReference type="NCBI Taxonomy" id="2964767"/>
    <lineage>
        <taxon>Bacteria</taxon>
        <taxon>Pseudomonadati</taxon>
        <taxon>Pseudomonadota</taxon>
        <taxon>Alphaproteobacteria</taxon>
        <taxon>Rhodobacterales</taxon>
        <taxon>Roseobacteraceae</taxon>
        <taxon>Rhodalgimonas</taxon>
    </lineage>
</organism>
<dbReference type="InterPro" id="IPR050471">
    <property type="entry name" value="AB_hydrolase"/>
</dbReference>
<reference evidence="3" key="2">
    <citation type="submission" date="2023-04" db="EMBL/GenBank/DDBJ databases">
        <title>'Rhodoalgimonas zhirmunskyi' gen. nov., isolated from a red alga.</title>
        <authorList>
            <person name="Nedashkovskaya O.I."/>
            <person name="Otstavnykh N.Y."/>
            <person name="Bystritskaya E.P."/>
            <person name="Balabanova L.A."/>
            <person name="Isaeva M.P."/>
        </authorList>
    </citation>
    <scope>NUCLEOTIDE SEQUENCE</scope>
    <source>
        <strain evidence="3">10Alg 79</strain>
    </source>
</reference>
<evidence type="ECO:0000313" key="3">
    <source>
        <dbReference type="EMBL" id="MDQ2095450.1"/>
    </source>
</evidence>
<feature type="compositionally biased region" description="Polar residues" evidence="1">
    <location>
        <begin position="11"/>
        <end position="20"/>
    </location>
</feature>
<keyword evidence="4" id="KW-1185">Reference proteome</keyword>
<dbReference type="CDD" id="cd06170">
    <property type="entry name" value="LuxR_C_like"/>
    <property type="match status" value="1"/>
</dbReference>
<protein>
    <submittedName>
        <fullName evidence="3">LuxR C-terminal-related transcriptional regulator</fullName>
    </submittedName>
</protein>
<accession>A0AAJ1U9V0</accession>
<dbReference type="InterPro" id="IPR029058">
    <property type="entry name" value="AB_hydrolase_fold"/>
</dbReference>
<dbReference type="CDD" id="cd00130">
    <property type="entry name" value="PAS"/>
    <property type="match status" value="1"/>
</dbReference>
<name>A0AAJ1U9V0_9RHOB</name>
<feature type="domain" description="HTH luxR-type" evidence="2">
    <location>
        <begin position="210"/>
        <end position="275"/>
    </location>
</feature>
<dbReference type="PROSITE" id="PS50043">
    <property type="entry name" value="HTH_LUXR_2"/>
    <property type="match status" value="1"/>
</dbReference>
<dbReference type="SUPFAM" id="SSF53474">
    <property type="entry name" value="alpha/beta-Hydrolases"/>
    <property type="match status" value="1"/>
</dbReference>
<dbReference type="PANTHER" id="PTHR43433:SF5">
    <property type="entry name" value="AB HYDROLASE-1 DOMAIN-CONTAINING PROTEIN"/>
    <property type="match status" value="1"/>
</dbReference>
<dbReference type="Gene3D" id="1.10.10.10">
    <property type="entry name" value="Winged helix-like DNA-binding domain superfamily/Winged helix DNA-binding domain"/>
    <property type="match status" value="1"/>
</dbReference>
<dbReference type="InterPro" id="IPR016032">
    <property type="entry name" value="Sig_transdc_resp-reg_C-effctor"/>
</dbReference>
<dbReference type="GO" id="GO:0003677">
    <property type="term" value="F:DNA binding"/>
    <property type="evidence" value="ECO:0007669"/>
    <property type="project" value="InterPro"/>
</dbReference>
<dbReference type="SUPFAM" id="SSF46894">
    <property type="entry name" value="C-terminal effector domain of the bipartite response regulators"/>
    <property type="match status" value="1"/>
</dbReference>
<dbReference type="Gene3D" id="3.40.50.1820">
    <property type="entry name" value="alpha/beta hydrolase"/>
    <property type="match status" value="1"/>
</dbReference>
<evidence type="ECO:0000313" key="4">
    <source>
        <dbReference type="Proteomes" id="UP001227162"/>
    </source>
</evidence>
<dbReference type="InterPro" id="IPR036388">
    <property type="entry name" value="WH-like_DNA-bd_sf"/>
</dbReference>
<dbReference type="EMBL" id="JANFFA010000004">
    <property type="protein sequence ID" value="MDQ2095450.1"/>
    <property type="molecule type" value="Genomic_DNA"/>
</dbReference>
<dbReference type="SMART" id="SM00421">
    <property type="entry name" value="HTH_LUXR"/>
    <property type="match status" value="1"/>
</dbReference>
<gene>
    <name evidence="3" type="ORF">NOI20_15125</name>
</gene>
<proteinExistence type="predicted"/>
<evidence type="ECO:0000259" key="2">
    <source>
        <dbReference type="PROSITE" id="PS50043"/>
    </source>
</evidence>
<sequence length="596" mass="66281">MNAKLPPDTGQKAQSASSHPNARAQDVIERLYDVAVDPARYEELLDQWEMLISPYRRGQSLDTPIALSAIDFESHFRRASKVLDSIGVSPSEVSAPEKLLAKFDKSAAFIIGRDLRLSALNPPAASVFGLSPGASLDQLPLAEDDRAALAEQITRLLAANTDGTAMFRARLRDKSRLVVFQLRAMRRDDAPPFVIAITSELIWPSGFNSFLKSVFDLTDAETEVLRALSECHSIKEIAELRGRSIETVRAQIKSLQSKTDTRSQAELVRLSLSTMDIATYTQDAAEDAPRTSQGFDTLEPRPFHTISLPDGRRLDYLILGDPGGRPLLFGPQDYGLTRWPASAEAEATRRKIKVIVPVRPGFGASTPLPKGTVLSKQITDDYARLLDHLGVKACPIMSMGGDFFFSVHFHDAHPERVTALIGCAGVLPLTRSEQYERMHKWHRFILAGARYTPHLLPFMVKAGFALARKLGKRAFIHAVYGNSAADVETFEQPEVFEAMVVGSDVSLSDDHMAHAAFAAEVTEQETTDWSPAVHRIEGQTPVLFFNGLQDPQVPPDTLKDYQEDYPWIDFTIYPDCGQLAFFAKWREILDRVEKYL</sequence>
<dbReference type="InterPro" id="IPR000014">
    <property type="entry name" value="PAS"/>
</dbReference>
<feature type="region of interest" description="Disordered" evidence="1">
    <location>
        <begin position="1"/>
        <end position="22"/>
    </location>
</feature>
<reference evidence="3" key="1">
    <citation type="submission" date="2022-07" db="EMBL/GenBank/DDBJ databases">
        <authorList>
            <person name="Otstavnykh N."/>
            <person name="Isaeva M."/>
            <person name="Bystritskaya E."/>
        </authorList>
    </citation>
    <scope>NUCLEOTIDE SEQUENCE</scope>
    <source>
        <strain evidence="3">10Alg 79</strain>
    </source>
</reference>
<dbReference type="GO" id="GO:0006355">
    <property type="term" value="P:regulation of DNA-templated transcription"/>
    <property type="evidence" value="ECO:0007669"/>
    <property type="project" value="InterPro"/>
</dbReference>
<comment type="caution">
    <text evidence="3">The sequence shown here is derived from an EMBL/GenBank/DDBJ whole genome shotgun (WGS) entry which is preliminary data.</text>
</comment>
<dbReference type="RefSeq" id="WP_317627068.1">
    <property type="nucleotide sequence ID" value="NZ_JANFFA010000004.1"/>
</dbReference>
<dbReference type="PANTHER" id="PTHR43433">
    <property type="entry name" value="HYDROLASE, ALPHA/BETA FOLD FAMILY PROTEIN"/>
    <property type="match status" value="1"/>
</dbReference>
<dbReference type="AlphaFoldDB" id="A0AAJ1U9V0"/>
<dbReference type="InterPro" id="IPR000792">
    <property type="entry name" value="Tscrpt_reg_LuxR_C"/>
</dbReference>
<evidence type="ECO:0000256" key="1">
    <source>
        <dbReference type="SAM" id="MobiDB-lite"/>
    </source>
</evidence>
<dbReference type="Proteomes" id="UP001227162">
    <property type="component" value="Unassembled WGS sequence"/>
</dbReference>